<dbReference type="AlphaFoldDB" id="A0A0A9BGN7"/>
<dbReference type="EMBL" id="GBRH01237495">
    <property type="protein sequence ID" value="JAD60400.1"/>
    <property type="molecule type" value="Transcribed_RNA"/>
</dbReference>
<organism evidence="1">
    <name type="scientific">Arundo donax</name>
    <name type="common">Giant reed</name>
    <name type="synonym">Donax arundinaceus</name>
    <dbReference type="NCBI Taxonomy" id="35708"/>
    <lineage>
        <taxon>Eukaryota</taxon>
        <taxon>Viridiplantae</taxon>
        <taxon>Streptophyta</taxon>
        <taxon>Embryophyta</taxon>
        <taxon>Tracheophyta</taxon>
        <taxon>Spermatophyta</taxon>
        <taxon>Magnoliopsida</taxon>
        <taxon>Liliopsida</taxon>
        <taxon>Poales</taxon>
        <taxon>Poaceae</taxon>
        <taxon>PACMAD clade</taxon>
        <taxon>Arundinoideae</taxon>
        <taxon>Arundineae</taxon>
        <taxon>Arundo</taxon>
    </lineage>
</organism>
<reference evidence="1" key="2">
    <citation type="journal article" date="2015" name="Data Brief">
        <title>Shoot transcriptome of the giant reed, Arundo donax.</title>
        <authorList>
            <person name="Barrero R.A."/>
            <person name="Guerrero F.D."/>
            <person name="Moolhuijzen P."/>
            <person name="Goolsby J.A."/>
            <person name="Tidwell J."/>
            <person name="Bellgard S.E."/>
            <person name="Bellgard M.I."/>
        </authorList>
    </citation>
    <scope>NUCLEOTIDE SEQUENCE</scope>
    <source>
        <tissue evidence="1">Shoot tissue taken approximately 20 cm above the soil surface</tissue>
    </source>
</reference>
<proteinExistence type="predicted"/>
<evidence type="ECO:0000313" key="1">
    <source>
        <dbReference type="EMBL" id="JAD60400.1"/>
    </source>
</evidence>
<name>A0A0A9BGN7_ARUDO</name>
<protein>
    <submittedName>
        <fullName evidence="1">Uncharacterized protein</fullName>
    </submittedName>
</protein>
<accession>A0A0A9BGN7</accession>
<sequence length="52" mass="5770">METLVPDPGNLNDHKVSFEDAQEAIKSGEIIKLGDICRQSMENLDLENVEAL</sequence>
<reference evidence="1" key="1">
    <citation type="submission" date="2014-09" db="EMBL/GenBank/DDBJ databases">
        <authorList>
            <person name="Magalhaes I.L.F."/>
            <person name="Oliveira U."/>
            <person name="Santos F.R."/>
            <person name="Vidigal T.H.D.A."/>
            <person name="Brescovit A.D."/>
            <person name="Santos A.J."/>
        </authorList>
    </citation>
    <scope>NUCLEOTIDE SEQUENCE</scope>
    <source>
        <tissue evidence="1">Shoot tissue taken approximately 20 cm above the soil surface</tissue>
    </source>
</reference>